<comment type="subunit">
    <text evidence="2">Component of the COP9 signalosome (CSN) complex.</text>
</comment>
<dbReference type="Proteomes" id="UP000696485">
    <property type="component" value="Unassembled WGS sequence"/>
</dbReference>
<evidence type="ECO:0000256" key="6">
    <source>
        <dbReference type="ARBA" id="ARBA00022790"/>
    </source>
</evidence>
<evidence type="ECO:0000256" key="1">
    <source>
        <dbReference type="ARBA" id="ARBA00006008"/>
    </source>
</evidence>
<dbReference type="PANTHER" id="PTHR10410">
    <property type="entry name" value="EUKARYOTIC TRANSLATION INITIATION FACTOR 3 -RELATED"/>
    <property type="match status" value="1"/>
</dbReference>
<keyword evidence="13" id="KW-1185">Reference proteome</keyword>
<dbReference type="SMART" id="SM00232">
    <property type="entry name" value="JAB_MPN"/>
    <property type="match status" value="1"/>
</dbReference>
<reference evidence="12" key="1">
    <citation type="journal article" date="2020" name="Fungal Divers.">
        <title>Resolving the Mortierellaceae phylogeny through synthesis of multi-gene phylogenetics and phylogenomics.</title>
        <authorList>
            <person name="Vandepol N."/>
            <person name="Liber J."/>
            <person name="Desiro A."/>
            <person name="Na H."/>
            <person name="Kennedy M."/>
            <person name="Barry K."/>
            <person name="Grigoriev I.V."/>
            <person name="Miller A.N."/>
            <person name="O'Donnell K."/>
            <person name="Stajich J.E."/>
            <person name="Bonito G."/>
        </authorList>
    </citation>
    <scope>NUCLEOTIDE SEQUENCE</scope>
    <source>
        <strain evidence="12">NVP1</strain>
    </source>
</reference>
<dbReference type="Gene3D" id="3.40.140.10">
    <property type="entry name" value="Cytidine Deaminase, domain 2"/>
    <property type="match status" value="1"/>
</dbReference>
<dbReference type="InterPro" id="IPR000555">
    <property type="entry name" value="JAMM/MPN+_dom"/>
</dbReference>
<evidence type="ECO:0000256" key="8">
    <source>
        <dbReference type="ARBA" id="ARBA00022833"/>
    </source>
</evidence>
<keyword evidence="7" id="KW-0378">Hydrolase</keyword>
<dbReference type="GO" id="GO:0046872">
    <property type="term" value="F:metal ion binding"/>
    <property type="evidence" value="ECO:0007669"/>
    <property type="project" value="UniProtKB-KW"/>
</dbReference>
<proteinExistence type="inferred from homology"/>
<comment type="caution">
    <text evidence="12">The sequence shown here is derived from an EMBL/GenBank/DDBJ whole genome shotgun (WGS) entry which is preliminary data.</text>
</comment>
<protein>
    <recommendedName>
        <fullName evidence="3">COP9 signalosome complex subunit 5</fullName>
    </recommendedName>
</protein>
<dbReference type="InterPro" id="IPR050242">
    <property type="entry name" value="JAMM_MPN+_peptidase_M67A"/>
</dbReference>
<evidence type="ECO:0000256" key="10">
    <source>
        <dbReference type="SAM" id="MobiDB-lite"/>
    </source>
</evidence>
<keyword evidence="4" id="KW-0645">Protease</keyword>
<dbReference type="GO" id="GO:0008237">
    <property type="term" value="F:metallopeptidase activity"/>
    <property type="evidence" value="ECO:0007669"/>
    <property type="project" value="UniProtKB-KW"/>
</dbReference>
<dbReference type="SUPFAM" id="SSF102712">
    <property type="entry name" value="JAB1/MPN domain"/>
    <property type="match status" value="1"/>
</dbReference>
<evidence type="ECO:0000256" key="3">
    <source>
        <dbReference type="ARBA" id="ARBA00014880"/>
    </source>
</evidence>
<dbReference type="Pfam" id="PF18323">
    <property type="entry name" value="CSN5_C"/>
    <property type="match status" value="1"/>
</dbReference>
<evidence type="ECO:0000256" key="2">
    <source>
        <dbReference type="ARBA" id="ARBA00011098"/>
    </source>
</evidence>
<feature type="region of interest" description="Disordered" evidence="10">
    <location>
        <begin position="285"/>
        <end position="315"/>
    </location>
</feature>
<evidence type="ECO:0000259" key="11">
    <source>
        <dbReference type="PROSITE" id="PS50249"/>
    </source>
</evidence>
<dbReference type="CDD" id="cd08069">
    <property type="entry name" value="MPN_RPN11_CSN5"/>
    <property type="match status" value="1"/>
</dbReference>
<keyword evidence="5" id="KW-0479">Metal-binding</keyword>
<dbReference type="GO" id="GO:0006508">
    <property type="term" value="P:proteolysis"/>
    <property type="evidence" value="ECO:0007669"/>
    <property type="project" value="UniProtKB-KW"/>
</dbReference>
<feature type="domain" description="MPN" evidence="11">
    <location>
        <begin position="53"/>
        <end position="190"/>
    </location>
</feature>
<sequence length="362" mass="40346">MDAANARKNFEFINNIKSVNPELDQIYHFDAADQKQILNESPWKKDPHYFTSVKISAVALIKMVMHARSGGNIEVMGMMQGKISGNTIIIMDAFALPVEGTETRVNAQIEGYEYMVQYMENIKKVGRLEHAVGWYHSHPGYGCWLSGIDVNTQMQNQQFQDPFVALVIDPNRTISAGKVEIGAFRTYPEGYKAPDEGPSEYQTIPLSKIEDFGVHCKQYYPLEISHFKSTLDTQLLDQLWNKYWVNTLSQSPLLSNRDYAARQMSDLAEKLQMTASVAMRPGGVGYGGMGGGPSGHFGKDKKKKQDESQLSKITRDSNKISVEATQGLISQVLKNVLFTADPHNNTRTKESALGADPALPSV</sequence>
<organism evidence="12 13">
    <name type="scientific">Podila minutissima</name>
    <dbReference type="NCBI Taxonomy" id="64525"/>
    <lineage>
        <taxon>Eukaryota</taxon>
        <taxon>Fungi</taxon>
        <taxon>Fungi incertae sedis</taxon>
        <taxon>Mucoromycota</taxon>
        <taxon>Mortierellomycotina</taxon>
        <taxon>Mortierellomycetes</taxon>
        <taxon>Mortierellales</taxon>
        <taxon>Mortierellaceae</taxon>
        <taxon>Podila</taxon>
    </lineage>
</organism>
<dbReference type="GO" id="GO:0008180">
    <property type="term" value="C:COP9 signalosome"/>
    <property type="evidence" value="ECO:0007669"/>
    <property type="project" value="UniProtKB-KW"/>
</dbReference>
<comment type="similarity">
    <text evidence="1">Belongs to the peptidase M67A family. CSN5 subfamily.</text>
</comment>
<dbReference type="PROSITE" id="PS50249">
    <property type="entry name" value="MPN"/>
    <property type="match status" value="1"/>
</dbReference>
<keyword evidence="9" id="KW-0482">Metalloprotease</keyword>
<gene>
    <name evidence="12" type="primary">COPS5</name>
    <name evidence="12" type="ORF">BG006_003468</name>
</gene>
<evidence type="ECO:0000256" key="4">
    <source>
        <dbReference type="ARBA" id="ARBA00022670"/>
    </source>
</evidence>
<dbReference type="Pfam" id="PF01398">
    <property type="entry name" value="JAB"/>
    <property type="match status" value="1"/>
</dbReference>
<dbReference type="AlphaFoldDB" id="A0A9P5VN90"/>
<feature type="compositionally biased region" description="Gly residues" evidence="10">
    <location>
        <begin position="285"/>
        <end position="295"/>
    </location>
</feature>
<name>A0A9P5VN90_9FUNG</name>
<evidence type="ECO:0000313" key="12">
    <source>
        <dbReference type="EMBL" id="KAF9333533.1"/>
    </source>
</evidence>
<evidence type="ECO:0000256" key="9">
    <source>
        <dbReference type="ARBA" id="ARBA00023049"/>
    </source>
</evidence>
<evidence type="ECO:0000313" key="13">
    <source>
        <dbReference type="Proteomes" id="UP000696485"/>
    </source>
</evidence>
<dbReference type="EMBL" id="JAAAUY010000197">
    <property type="protein sequence ID" value="KAF9333533.1"/>
    <property type="molecule type" value="Genomic_DNA"/>
</dbReference>
<evidence type="ECO:0000256" key="5">
    <source>
        <dbReference type="ARBA" id="ARBA00022723"/>
    </source>
</evidence>
<evidence type="ECO:0000256" key="7">
    <source>
        <dbReference type="ARBA" id="ARBA00022801"/>
    </source>
</evidence>
<dbReference type="FunFam" id="3.40.140.10:FF:000003">
    <property type="entry name" value="COP9 signalosome complex subunit 5"/>
    <property type="match status" value="1"/>
</dbReference>
<feature type="compositionally biased region" description="Basic and acidic residues" evidence="10">
    <location>
        <begin position="303"/>
        <end position="315"/>
    </location>
</feature>
<dbReference type="InterPro" id="IPR040961">
    <property type="entry name" value="CSN5_C"/>
</dbReference>
<keyword evidence="8" id="KW-0862">Zinc</keyword>
<dbReference type="GO" id="GO:0000338">
    <property type="term" value="P:protein deneddylation"/>
    <property type="evidence" value="ECO:0007669"/>
    <property type="project" value="UniProtKB-ARBA"/>
</dbReference>
<dbReference type="InterPro" id="IPR037518">
    <property type="entry name" value="MPN"/>
</dbReference>
<keyword evidence="6" id="KW-0736">Signalosome</keyword>
<accession>A0A9P5VN90</accession>